<dbReference type="InterPro" id="IPR005171">
    <property type="entry name" value="Cyt_c_oxidase_su4_prok"/>
</dbReference>
<keyword evidence="5" id="KW-0813">Transport</keyword>
<comment type="function">
    <text evidence="12">Cytochrome bo(3) ubiquinol terminal oxidase is the component of the aerobic respiratory chain of E.coli that predominates when cells are grown at high aeration. Has proton pump activity across the membrane in addition to electron transfer, pumping 2 protons/electron.</text>
</comment>
<organism evidence="18 19">
    <name type="scientific">Modicisalibacter xianhensis</name>
    <dbReference type="NCBI Taxonomy" id="442341"/>
    <lineage>
        <taxon>Bacteria</taxon>
        <taxon>Pseudomonadati</taxon>
        <taxon>Pseudomonadota</taxon>
        <taxon>Gammaproteobacteria</taxon>
        <taxon>Oceanospirillales</taxon>
        <taxon>Halomonadaceae</taxon>
        <taxon>Modicisalibacter</taxon>
    </lineage>
</organism>
<evidence type="ECO:0000256" key="10">
    <source>
        <dbReference type="ARBA" id="ARBA00023002"/>
    </source>
</evidence>
<evidence type="ECO:0000256" key="3">
    <source>
        <dbReference type="ARBA" id="ARBA00011700"/>
    </source>
</evidence>
<dbReference type="AlphaFoldDB" id="A0A1I3D965"/>
<protein>
    <recommendedName>
        <fullName evidence="4">Cytochrome bo(3) ubiquinol oxidase subunit 4</fullName>
    </recommendedName>
    <alternativeName>
        <fullName evidence="16">Cytochrome o ubiquinol oxidase subunit 4</fullName>
    </alternativeName>
    <alternativeName>
        <fullName evidence="13">Oxidase bo(3) subunit 4</fullName>
    </alternativeName>
    <alternativeName>
        <fullName evidence="14">Ubiquinol oxidase polypeptide IV</fullName>
    </alternativeName>
    <alternativeName>
        <fullName evidence="15">Ubiquinol oxidase subunit 4</fullName>
    </alternativeName>
</protein>
<comment type="subunit">
    <text evidence="3">Heterooctamer of two A chains, two B chains, two C chains and two D chains.</text>
</comment>
<dbReference type="GO" id="GO:0005886">
    <property type="term" value="C:plasma membrane"/>
    <property type="evidence" value="ECO:0007669"/>
    <property type="project" value="UniProtKB-SubCell"/>
</dbReference>
<keyword evidence="19" id="KW-1185">Reference proteome</keyword>
<dbReference type="GO" id="GO:0015078">
    <property type="term" value="F:proton transmembrane transporter activity"/>
    <property type="evidence" value="ECO:0007669"/>
    <property type="project" value="TreeGrafter"/>
</dbReference>
<evidence type="ECO:0000256" key="17">
    <source>
        <dbReference type="SAM" id="Phobius"/>
    </source>
</evidence>
<dbReference type="RefSeq" id="WP_092847448.1">
    <property type="nucleotide sequence ID" value="NZ_FOPY01000010.1"/>
</dbReference>
<name>A0A1I3D965_9GAMM</name>
<feature type="transmembrane region" description="Helical" evidence="17">
    <location>
        <begin position="79"/>
        <end position="100"/>
    </location>
</feature>
<dbReference type="InterPro" id="IPR014210">
    <property type="entry name" value="Cyt_o_ubiqinol_oxidase_su4"/>
</dbReference>
<dbReference type="PANTHER" id="PTHR36835">
    <property type="entry name" value="CYTOCHROME BO(3) UBIQUINOL OXIDASE SUBUNIT 4"/>
    <property type="match status" value="1"/>
</dbReference>
<keyword evidence="9 17" id="KW-1133">Transmembrane helix</keyword>
<evidence type="ECO:0000256" key="8">
    <source>
        <dbReference type="ARBA" id="ARBA00022982"/>
    </source>
</evidence>
<feature type="transmembrane region" description="Helical" evidence="17">
    <location>
        <begin position="20"/>
        <end position="42"/>
    </location>
</feature>
<evidence type="ECO:0000256" key="6">
    <source>
        <dbReference type="ARBA" id="ARBA00022475"/>
    </source>
</evidence>
<proteinExistence type="inferred from homology"/>
<dbReference type="STRING" id="442341.SAMN04487959_11093"/>
<evidence type="ECO:0000256" key="4">
    <source>
        <dbReference type="ARBA" id="ARBA00014689"/>
    </source>
</evidence>
<evidence type="ECO:0000256" key="15">
    <source>
        <dbReference type="ARBA" id="ARBA00031887"/>
    </source>
</evidence>
<dbReference type="PANTHER" id="PTHR36835:SF1">
    <property type="entry name" value="CYTOCHROME BO(3) UBIQUINOL OXIDASE SUBUNIT 4"/>
    <property type="match status" value="1"/>
</dbReference>
<keyword evidence="6" id="KW-1003">Cell membrane</keyword>
<keyword evidence="8" id="KW-0249">Electron transport</keyword>
<evidence type="ECO:0000313" key="18">
    <source>
        <dbReference type="EMBL" id="SFH83294.1"/>
    </source>
</evidence>
<comment type="similarity">
    <text evidence="2">Belongs to the cytochrome c oxidase bacterial subunit 4 family.</text>
</comment>
<dbReference type="EMBL" id="FOPY01000010">
    <property type="protein sequence ID" value="SFH83294.1"/>
    <property type="molecule type" value="Genomic_DNA"/>
</dbReference>
<evidence type="ECO:0000256" key="2">
    <source>
        <dbReference type="ARBA" id="ARBA00008079"/>
    </source>
</evidence>
<keyword evidence="10" id="KW-0560">Oxidoreductase</keyword>
<dbReference type="Proteomes" id="UP000199040">
    <property type="component" value="Unassembled WGS sequence"/>
</dbReference>
<dbReference type="NCBIfam" id="TIGR02847">
    <property type="entry name" value="CyoD"/>
    <property type="match status" value="1"/>
</dbReference>
<dbReference type="GO" id="GO:0015990">
    <property type="term" value="P:electron transport coupled proton transport"/>
    <property type="evidence" value="ECO:0007669"/>
    <property type="project" value="InterPro"/>
</dbReference>
<evidence type="ECO:0000256" key="13">
    <source>
        <dbReference type="ARBA" id="ARBA00030071"/>
    </source>
</evidence>
<dbReference type="Pfam" id="PF03626">
    <property type="entry name" value="COX4_pro"/>
    <property type="match status" value="1"/>
</dbReference>
<evidence type="ECO:0000256" key="5">
    <source>
        <dbReference type="ARBA" id="ARBA00022448"/>
    </source>
</evidence>
<keyword evidence="7 17" id="KW-0812">Transmembrane</keyword>
<evidence type="ECO:0000256" key="11">
    <source>
        <dbReference type="ARBA" id="ARBA00023136"/>
    </source>
</evidence>
<dbReference type="GO" id="GO:0019646">
    <property type="term" value="P:aerobic electron transport chain"/>
    <property type="evidence" value="ECO:0007669"/>
    <property type="project" value="TreeGrafter"/>
</dbReference>
<dbReference type="InterPro" id="IPR050968">
    <property type="entry name" value="Cytochrome_c_oxidase_bac_sub4"/>
</dbReference>
<dbReference type="GO" id="GO:0009319">
    <property type="term" value="C:cytochrome o ubiquinol oxidase complex"/>
    <property type="evidence" value="ECO:0007669"/>
    <property type="project" value="TreeGrafter"/>
</dbReference>
<evidence type="ECO:0000313" key="19">
    <source>
        <dbReference type="Proteomes" id="UP000199040"/>
    </source>
</evidence>
<feature type="transmembrane region" description="Helical" evidence="17">
    <location>
        <begin position="48"/>
        <end position="67"/>
    </location>
</feature>
<evidence type="ECO:0000256" key="9">
    <source>
        <dbReference type="ARBA" id="ARBA00022989"/>
    </source>
</evidence>
<evidence type="ECO:0000256" key="1">
    <source>
        <dbReference type="ARBA" id="ARBA00004651"/>
    </source>
</evidence>
<dbReference type="GO" id="GO:0009486">
    <property type="term" value="F:cytochrome bo3 ubiquinol oxidase activity"/>
    <property type="evidence" value="ECO:0007669"/>
    <property type="project" value="InterPro"/>
</dbReference>
<sequence length="110" mass="11889">MSGSHSSHGEASHGSVKSYVIGLILSIVLTIVAFGMVMTGAFSTLTTVIVIVAAAVLQLLVQLVMFLHMNTKADEGWNLMSFVFTVKILVLVIGGSLWIMHNLHMNMMLD</sequence>
<gene>
    <name evidence="18" type="ORF">SAMN04487959_11093</name>
</gene>
<evidence type="ECO:0000256" key="16">
    <source>
        <dbReference type="ARBA" id="ARBA00032185"/>
    </source>
</evidence>
<reference evidence="18 19" key="1">
    <citation type="submission" date="2016-10" db="EMBL/GenBank/DDBJ databases">
        <authorList>
            <person name="de Groot N.N."/>
        </authorList>
    </citation>
    <scope>NUCLEOTIDE SEQUENCE [LARGE SCALE GENOMIC DNA]</scope>
    <source>
        <strain evidence="18 19">CGMCC 1.6848</strain>
    </source>
</reference>
<evidence type="ECO:0000256" key="14">
    <source>
        <dbReference type="ARBA" id="ARBA00030211"/>
    </source>
</evidence>
<comment type="subcellular location">
    <subcellularLocation>
        <location evidence="1">Cell membrane</location>
        <topology evidence="1">Multi-pass membrane protein</topology>
    </subcellularLocation>
</comment>
<evidence type="ECO:0000256" key="7">
    <source>
        <dbReference type="ARBA" id="ARBA00022692"/>
    </source>
</evidence>
<accession>A0A1I3D965</accession>
<evidence type="ECO:0000256" key="12">
    <source>
        <dbReference type="ARBA" id="ARBA00025694"/>
    </source>
</evidence>
<keyword evidence="11 17" id="KW-0472">Membrane</keyword>